<organism evidence="2 3">
    <name type="scientific">Stachybotrys chlorohalonatus (strain IBT 40285)</name>
    <dbReference type="NCBI Taxonomy" id="1283841"/>
    <lineage>
        <taxon>Eukaryota</taxon>
        <taxon>Fungi</taxon>
        <taxon>Dikarya</taxon>
        <taxon>Ascomycota</taxon>
        <taxon>Pezizomycotina</taxon>
        <taxon>Sordariomycetes</taxon>
        <taxon>Hypocreomycetidae</taxon>
        <taxon>Hypocreales</taxon>
        <taxon>Stachybotryaceae</taxon>
        <taxon>Stachybotrys</taxon>
    </lineage>
</organism>
<reference evidence="2 3" key="1">
    <citation type="journal article" date="2014" name="BMC Genomics">
        <title>Comparative genome sequencing reveals chemotype-specific gene clusters in the toxigenic black mold Stachybotrys.</title>
        <authorList>
            <person name="Semeiks J."/>
            <person name="Borek D."/>
            <person name="Otwinowski Z."/>
            <person name="Grishin N.V."/>
        </authorList>
    </citation>
    <scope>NUCLEOTIDE SEQUENCE [LARGE SCALE GENOMIC DNA]</scope>
    <source>
        <strain evidence="2 3">IBT 40285</strain>
    </source>
</reference>
<evidence type="ECO:0000313" key="3">
    <source>
        <dbReference type="Proteomes" id="UP000028524"/>
    </source>
</evidence>
<feature type="transmembrane region" description="Helical" evidence="1">
    <location>
        <begin position="60"/>
        <end position="80"/>
    </location>
</feature>
<evidence type="ECO:0000256" key="1">
    <source>
        <dbReference type="SAM" id="Phobius"/>
    </source>
</evidence>
<proteinExistence type="predicted"/>
<protein>
    <submittedName>
        <fullName evidence="2">Uncharacterized protein</fullName>
    </submittedName>
</protein>
<name>A0A084QHN7_STAC4</name>
<dbReference type="OrthoDB" id="4940504at2759"/>
<dbReference type="OMA" id="CAIPVMF"/>
<dbReference type="AlphaFoldDB" id="A0A084QHN7"/>
<gene>
    <name evidence="2" type="ORF">S40285_00301</name>
</gene>
<sequence length="508" mass="51743">MLTSFAAATPHLRPVSRSVLTILSLSKMPTEKDREVDQGRASPGFAKKRAYGTSLGSSRIVALLVVGMLATMCGASGILAPNQHLNMIEVDGKHADVAHDMQLLPRSDCANETLYESSADAVTATAVTATALAESSTVGVPGGITVPISTQTAISTIWSVVTPETPSSSAISSDDCSASVLTKTVSVFVTVTPTASELSEHCPSLGDATVSGDGSTVTNVHTELSFTSGLPDATLSGNPQTLTEVLTGTSFTSNFPDATVSGNPSTVTNVETDVSYTSGLPDATVSGDPSTITTLDADLSVTSGLPNATVSGDPATVTDVLISITQLSTLTTTRTTVTSDVEEPWTHRLTTVTAVSTEERTITTVHSTQVTLVITGPYAPPSDLETSSKAAGLPSQYESKVDGAAVSSTVQTPTSTLTTVVYTTGGPPATSTTVVYYSPAPYPSGSGSGTVVANSTGSVTTGSYPAFPTAIVEISSGNKKPEPRGLGNGGTSNLGCTVMLIAAIMLFL</sequence>
<keyword evidence="1" id="KW-0812">Transmembrane</keyword>
<dbReference type="Proteomes" id="UP000028524">
    <property type="component" value="Unassembled WGS sequence"/>
</dbReference>
<keyword evidence="3" id="KW-1185">Reference proteome</keyword>
<dbReference type="InParanoid" id="A0A084QHN7"/>
<accession>A0A084QHN7</accession>
<dbReference type="HOGENOM" id="CLU_571139_0_0_1"/>
<keyword evidence="1" id="KW-1133">Transmembrane helix</keyword>
<evidence type="ECO:0000313" key="2">
    <source>
        <dbReference type="EMBL" id="KFA63472.1"/>
    </source>
</evidence>
<dbReference type="EMBL" id="KL660737">
    <property type="protein sequence ID" value="KFA63472.1"/>
    <property type="molecule type" value="Genomic_DNA"/>
</dbReference>
<keyword evidence="1" id="KW-0472">Membrane</keyword>
<dbReference type="STRING" id="1283841.A0A084QHN7"/>